<dbReference type="GeneID" id="657484"/>
<keyword evidence="1 2" id="KW-0732">Signal</keyword>
<dbReference type="Pfam" id="PF01395">
    <property type="entry name" value="PBP_GOBP"/>
    <property type="match status" value="1"/>
</dbReference>
<dbReference type="Proteomes" id="UP000007266">
    <property type="component" value="Linkage group 4"/>
</dbReference>
<evidence type="ECO:0000256" key="1">
    <source>
        <dbReference type="ARBA" id="ARBA00022729"/>
    </source>
</evidence>
<dbReference type="EMBL" id="KQ971338">
    <property type="protein sequence ID" value="EFA02857.1"/>
    <property type="molecule type" value="Genomic_DNA"/>
</dbReference>
<dbReference type="CDD" id="cd23992">
    <property type="entry name" value="PBP_GOBP"/>
    <property type="match status" value="1"/>
</dbReference>
<gene>
    <name evidence="3" type="primary">TcOBP4E</name>
    <name evidence="3" type="ORF">TcasGA2_TC007741</name>
</gene>
<dbReference type="STRING" id="7070.D2A1G6"/>
<dbReference type="InParanoid" id="D2A1G6"/>
<dbReference type="SUPFAM" id="SSF47565">
    <property type="entry name" value="Insect pheromone/odorant-binding proteins"/>
    <property type="match status" value="1"/>
</dbReference>
<reference evidence="3 4" key="2">
    <citation type="journal article" date="2010" name="Nucleic Acids Res.">
        <title>BeetleBase in 2010: revisions to provide comprehensive genomic information for Tribolium castaneum.</title>
        <authorList>
            <person name="Kim H.S."/>
            <person name="Murphy T."/>
            <person name="Xia J."/>
            <person name="Caragea D."/>
            <person name="Park Y."/>
            <person name="Beeman R.W."/>
            <person name="Lorenzen M.D."/>
            <person name="Butcher S."/>
            <person name="Manak J.R."/>
            <person name="Brown S.J."/>
        </authorList>
    </citation>
    <scope>GENOME REANNOTATION</scope>
    <source>
        <strain evidence="3 4">Georgia GA2</strain>
    </source>
</reference>
<dbReference type="InterPro" id="IPR036728">
    <property type="entry name" value="PBP_GOBP_sf"/>
</dbReference>
<dbReference type="SMR" id="D2A1G6"/>
<dbReference type="OrthoDB" id="6595846at2759"/>
<dbReference type="PANTHER" id="PTHR11857">
    <property type="entry name" value="ODORANT BINDING PROTEIN-RELATED"/>
    <property type="match status" value="1"/>
</dbReference>
<evidence type="ECO:0000256" key="2">
    <source>
        <dbReference type="SAM" id="SignalP"/>
    </source>
</evidence>
<dbReference type="KEGG" id="tca:657484"/>
<dbReference type="InterPro" id="IPR006170">
    <property type="entry name" value="PBP/GOBP"/>
</dbReference>
<feature type="chain" id="PRO_5003027336" evidence="2">
    <location>
        <begin position="17"/>
        <end position="146"/>
    </location>
</feature>
<dbReference type="PhylomeDB" id="D2A1G6"/>
<feature type="signal peptide" evidence="2">
    <location>
        <begin position="1"/>
        <end position="16"/>
    </location>
</feature>
<organism evidence="3 4">
    <name type="scientific">Tribolium castaneum</name>
    <name type="common">Red flour beetle</name>
    <dbReference type="NCBI Taxonomy" id="7070"/>
    <lineage>
        <taxon>Eukaryota</taxon>
        <taxon>Metazoa</taxon>
        <taxon>Ecdysozoa</taxon>
        <taxon>Arthropoda</taxon>
        <taxon>Hexapoda</taxon>
        <taxon>Insecta</taxon>
        <taxon>Pterygota</taxon>
        <taxon>Neoptera</taxon>
        <taxon>Endopterygota</taxon>
        <taxon>Coleoptera</taxon>
        <taxon>Polyphaga</taxon>
        <taxon>Cucujiformia</taxon>
        <taxon>Tenebrionidae</taxon>
        <taxon>Tenebrionidae incertae sedis</taxon>
        <taxon>Tribolium</taxon>
    </lineage>
</organism>
<evidence type="ECO:0000313" key="4">
    <source>
        <dbReference type="Proteomes" id="UP000007266"/>
    </source>
</evidence>
<dbReference type="GO" id="GO:0005615">
    <property type="term" value="C:extracellular space"/>
    <property type="evidence" value="ECO:0000318"/>
    <property type="project" value="GO_Central"/>
</dbReference>
<sequence length="146" mass="16010">MKLLITLATLVVATYAIDKEFVQELRQKLRSHVEACAKEVNAGPDDVSAIFAHKLPATHEGKCIFFCMHKLYNAQNEDGSLNMAGALANLELIKDMDPDVYTKVSTSFKNCESAPFDSDPCLYAANLVTCIVKEGRAVGLDEVLVE</sequence>
<reference evidence="3 4" key="1">
    <citation type="journal article" date="2008" name="Nature">
        <title>The genome of the model beetle and pest Tribolium castaneum.</title>
        <authorList>
            <consortium name="Tribolium Genome Sequencing Consortium"/>
            <person name="Richards S."/>
            <person name="Gibbs R.A."/>
            <person name="Weinstock G.M."/>
            <person name="Brown S.J."/>
            <person name="Denell R."/>
            <person name="Beeman R.W."/>
            <person name="Gibbs R."/>
            <person name="Beeman R.W."/>
            <person name="Brown S.J."/>
            <person name="Bucher G."/>
            <person name="Friedrich M."/>
            <person name="Grimmelikhuijzen C.J."/>
            <person name="Klingler M."/>
            <person name="Lorenzen M."/>
            <person name="Richards S."/>
            <person name="Roth S."/>
            <person name="Schroder R."/>
            <person name="Tautz D."/>
            <person name="Zdobnov E.M."/>
            <person name="Muzny D."/>
            <person name="Gibbs R.A."/>
            <person name="Weinstock G.M."/>
            <person name="Attaway T."/>
            <person name="Bell S."/>
            <person name="Buhay C.J."/>
            <person name="Chandrabose M.N."/>
            <person name="Chavez D."/>
            <person name="Clerk-Blankenburg K.P."/>
            <person name="Cree A."/>
            <person name="Dao M."/>
            <person name="Davis C."/>
            <person name="Chacko J."/>
            <person name="Dinh H."/>
            <person name="Dugan-Rocha S."/>
            <person name="Fowler G."/>
            <person name="Garner T.T."/>
            <person name="Garnes J."/>
            <person name="Gnirke A."/>
            <person name="Hawes A."/>
            <person name="Hernandez J."/>
            <person name="Hines S."/>
            <person name="Holder M."/>
            <person name="Hume J."/>
            <person name="Jhangiani S.N."/>
            <person name="Joshi V."/>
            <person name="Khan Z.M."/>
            <person name="Jackson L."/>
            <person name="Kovar C."/>
            <person name="Kowis A."/>
            <person name="Lee S."/>
            <person name="Lewis L.R."/>
            <person name="Margolis J."/>
            <person name="Morgan M."/>
            <person name="Nazareth L.V."/>
            <person name="Nguyen N."/>
            <person name="Okwuonu G."/>
            <person name="Parker D."/>
            <person name="Richards S."/>
            <person name="Ruiz S.J."/>
            <person name="Santibanez J."/>
            <person name="Savard J."/>
            <person name="Scherer S.E."/>
            <person name="Schneider B."/>
            <person name="Sodergren E."/>
            <person name="Tautz D."/>
            <person name="Vattahil S."/>
            <person name="Villasana D."/>
            <person name="White C.S."/>
            <person name="Wright R."/>
            <person name="Park Y."/>
            <person name="Beeman R.W."/>
            <person name="Lord J."/>
            <person name="Oppert B."/>
            <person name="Lorenzen M."/>
            <person name="Brown S."/>
            <person name="Wang L."/>
            <person name="Savard J."/>
            <person name="Tautz D."/>
            <person name="Richards S."/>
            <person name="Weinstock G."/>
            <person name="Gibbs R.A."/>
            <person name="Liu Y."/>
            <person name="Worley K."/>
            <person name="Weinstock G."/>
            <person name="Elsik C.G."/>
            <person name="Reese J.T."/>
            <person name="Elhaik E."/>
            <person name="Landan G."/>
            <person name="Graur D."/>
            <person name="Arensburger P."/>
            <person name="Atkinson P."/>
            <person name="Beeman R.W."/>
            <person name="Beidler J."/>
            <person name="Brown S.J."/>
            <person name="Demuth J.P."/>
            <person name="Drury D.W."/>
            <person name="Du Y.Z."/>
            <person name="Fujiwara H."/>
            <person name="Lorenzen M."/>
            <person name="Maselli V."/>
            <person name="Osanai M."/>
            <person name="Park Y."/>
            <person name="Robertson H.M."/>
            <person name="Tu Z."/>
            <person name="Wang J.J."/>
            <person name="Wang S."/>
            <person name="Richards S."/>
            <person name="Song H."/>
            <person name="Zhang L."/>
            <person name="Sodergren E."/>
            <person name="Werner D."/>
            <person name="Stanke M."/>
            <person name="Morgenstern B."/>
            <person name="Solovyev V."/>
            <person name="Kosarev P."/>
            <person name="Brown G."/>
            <person name="Chen H.C."/>
            <person name="Ermolaeva O."/>
            <person name="Hlavina W."/>
            <person name="Kapustin Y."/>
            <person name="Kiryutin B."/>
            <person name="Kitts P."/>
            <person name="Maglott D."/>
            <person name="Pruitt K."/>
            <person name="Sapojnikov V."/>
            <person name="Souvorov A."/>
            <person name="Mackey A.J."/>
            <person name="Waterhouse R.M."/>
            <person name="Wyder S."/>
            <person name="Zdobnov E.M."/>
            <person name="Zdobnov E.M."/>
            <person name="Wyder S."/>
            <person name="Kriventseva E.V."/>
            <person name="Kadowaki T."/>
            <person name="Bork P."/>
            <person name="Aranda M."/>
            <person name="Bao R."/>
            <person name="Beermann A."/>
            <person name="Berns N."/>
            <person name="Bolognesi R."/>
            <person name="Bonneton F."/>
            <person name="Bopp D."/>
            <person name="Brown S.J."/>
            <person name="Bucher G."/>
            <person name="Butts T."/>
            <person name="Chaumot A."/>
            <person name="Denell R.E."/>
            <person name="Ferrier D.E."/>
            <person name="Friedrich M."/>
            <person name="Gordon C.M."/>
            <person name="Jindra M."/>
            <person name="Klingler M."/>
            <person name="Lan Q."/>
            <person name="Lattorff H.M."/>
            <person name="Laudet V."/>
            <person name="von Levetsow C."/>
            <person name="Liu Z."/>
            <person name="Lutz R."/>
            <person name="Lynch J.A."/>
            <person name="da Fonseca R.N."/>
            <person name="Posnien N."/>
            <person name="Reuter R."/>
            <person name="Roth S."/>
            <person name="Savard J."/>
            <person name="Schinko J.B."/>
            <person name="Schmitt C."/>
            <person name="Schoppmeier M."/>
            <person name="Schroder R."/>
            <person name="Shippy T.D."/>
            <person name="Simonnet F."/>
            <person name="Marques-Souza H."/>
            <person name="Tautz D."/>
            <person name="Tomoyasu Y."/>
            <person name="Trauner J."/>
            <person name="Van der Zee M."/>
            <person name="Vervoort M."/>
            <person name="Wittkopp N."/>
            <person name="Wimmer E.A."/>
            <person name="Yang X."/>
            <person name="Jones A.K."/>
            <person name="Sattelle D.B."/>
            <person name="Ebert P.R."/>
            <person name="Nelson D."/>
            <person name="Scott J.G."/>
            <person name="Beeman R.W."/>
            <person name="Muthukrishnan S."/>
            <person name="Kramer K.J."/>
            <person name="Arakane Y."/>
            <person name="Beeman R.W."/>
            <person name="Zhu Q."/>
            <person name="Hogenkamp D."/>
            <person name="Dixit R."/>
            <person name="Oppert B."/>
            <person name="Jiang H."/>
            <person name="Zou Z."/>
            <person name="Marshall J."/>
            <person name="Elpidina E."/>
            <person name="Vinokurov K."/>
            <person name="Oppert C."/>
            <person name="Zou Z."/>
            <person name="Evans J."/>
            <person name="Lu Z."/>
            <person name="Zhao P."/>
            <person name="Sumathipala N."/>
            <person name="Altincicek B."/>
            <person name="Vilcinskas A."/>
            <person name="Williams M."/>
            <person name="Hultmark D."/>
            <person name="Hetru C."/>
            <person name="Jiang H."/>
            <person name="Grimmelikhuijzen C.J."/>
            <person name="Hauser F."/>
            <person name="Cazzamali G."/>
            <person name="Williamson M."/>
            <person name="Park Y."/>
            <person name="Li B."/>
            <person name="Tanaka Y."/>
            <person name="Predel R."/>
            <person name="Neupert S."/>
            <person name="Schachtner J."/>
            <person name="Verleyen P."/>
            <person name="Raible F."/>
            <person name="Bork P."/>
            <person name="Friedrich M."/>
            <person name="Walden K.K."/>
            <person name="Robertson H.M."/>
            <person name="Angeli S."/>
            <person name="Foret S."/>
            <person name="Bucher G."/>
            <person name="Schuetz S."/>
            <person name="Maleszka R."/>
            <person name="Wimmer E.A."/>
            <person name="Beeman R.W."/>
            <person name="Lorenzen M."/>
            <person name="Tomoyasu Y."/>
            <person name="Miller S.C."/>
            <person name="Grossmann D."/>
            <person name="Bucher G."/>
        </authorList>
    </citation>
    <scope>NUCLEOTIDE SEQUENCE [LARGE SCALE GENOMIC DNA]</scope>
    <source>
        <strain evidence="3 4">Georgia GA2</strain>
    </source>
</reference>
<dbReference type="AlphaFoldDB" id="D2A1G6"/>
<dbReference type="GO" id="GO:0007608">
    <property type="term" value="P:sensory perception of smell"/>
    <property type="evidence" value="ECO:0000318"/>
    <property type="project" value="GO_Central"/>
</dbReference>
<dbReference type="Gene3D" id="1.10.238.20">
    <property type="entry name" value="Pheromone/general odorant binding protein domain"/>
    <property type="match status" value="1"/>
</dbReference>
<proteinExistence type="predicted"/>
<accession>D2A1G6</accession>
<dbReference type="PANTHER" id="PTHR11857:SF42">
    <property type="entry name" value="GENERAL ODORANT-BINDING PROTEIN 19D-RELATED"/>
    <property type="match status" value="1"/>
</dbReference>
<name>D2A1G6_TRICA</name>
<protein>
    <submittedName>
        <fullName evidence="3">Odorant binding protein 12</fullName>
    </submittedName>
</protein>
<keyword evidence="4" id="KW-1185">Reference proteome</keyword>
<evidence type="ECO:0000313" key="3">
    <source>
        <dbReference type="EMBL" id="EFA02857.1"/>
    </source>
</evidence>
<dbReference type="FunCoup" id="D2A1G6">
    <property type="interactions" value="81"/>
</dbReference>
<dbReference type="GO" id="GO:0005549">
    <property type="term" value="F:odorant binding"/>
    <property type="evidence" value="ECO:0007669"/>
    <property type="project" value="InterPro"/>
</dbReference>
<dbReference type="HOGENOM" id="CLU_148261_0_0_1"/>